<feature type="region of interest" description="Disordered" evidence="1">
    <location>
        <begin position="1"/>
        <end position="22"/>
    </location>
</feature>
<evidence type="ECO:0000313" key="3">
    <source>
        <dbReference type="Proteomes" id="UP000438429"/>
    </source>
</evidence>
<organism evidence="2 3">
    <name type="scientific">Scophthalmus maximus</name>
    <name type="common">Turbot</name>
    <name type="synonym">Psetta maxima</name>
    <dbReference type="NCBI Taxonomy" id="52904"/>
    <lineage>
        <taxon>Eukaryota</taxon>
        <taxon>Metazoa</taxon>
        <taxon>Chordata</taxon>
        <taxon>Craniata</taxon>
        <taxon>Vertebrata</taxon>
        <taxon>Euteleostomi</taxon>
        <taxon>Actinopterygii</taxon>
        <taxon>Neopterygii</taxon>
        <taxon>Teleostei</taxon>
        <taxon>Neoteleostei</taxon>
        <taxon>Acanthomorphata</taxon>
        <taxon>Carangaria</taxon>
        <taxon>Pleuronectiformes</taxon>
        <taxon>Pleuronectoidei</taxon>
        <taxon>Scophthalmidae</taxon>
        <taxon>Scophthalmus</taxon>
    </lineage>
</organism>
<protein>
    <submittedName>
        <fullName evidence="2">Uncharacterized protein</fullName>
    </submittedName>
</protein>
<dbReference type="AlphaFoldDB" id="A0A6A4S5Z8"/>
<feature type="compositionally biased region" description="Polar residues" evidence="1">
    <location>
        <begin position="50"/>
        <end position="63"/>
    </location>
</feature>
<accession>A0A6A4S5Z8</accession>
<evidence type="ECO:0000313" key="2">
    <source>
        <dbReference type="EMBL" id="KAF0026692.1"/>
    </source>
</evidence>
<sequence length="83" mass="8854">MPPHVCVGRSVSTEDTAAPSKRVLVPKSGPELFRECSSTVLCIHHVRRSSPSLPTAKTSTNQRARAVLGTASSKGSLENEQLL</sequence>
<comment type="caution">
    <text evidence="2">The sequence shown here is derived from an EMBL/GenBank/DDBJ whole genome shotgun (WGS) entry which is preliminary data.</text>
</comment>
<gene>
    <name evidence="2" type="ORF">F2P81_021429</name>
</gene>
<feature type="region of interest" description="Disordered" evidence="1">
    <location>
        <begin position="50"/>
        <end position="83"/>
    </location>
</feature>
<feature type="compositionally biased region" description="Polar residues" evidence="1">
    <location>
        <begin position="70"/>
        <end position="83"/>
    </location>
</feature>
<dbReference type="EMBL" id="VEVO01000019">
    <property type="protein sequence ID" value="KAF0026692.1"/>
    <property type="molecule type" value="Genomic_DNA"/>
</dbReference>
<proteinExistence type="predicted"/>
<evidence type="ECO:0000256" key="1">
    <source>
        <dbReference type="SAM" id="MobiDB-lite"/>
    </source>
</evidence>
<name>A0A6A4S5Z8_SCOMX</name>
<reference evidence="2 3" key="1">
    <citation type="submission" date="2019-06" db="EMBL/GenBank/DDBJ databases">
        <title>Draft genomes of female and male turbot (Scophthalmus maximus).</title>
        <authorList>
            <person name="Xu H."/>
            <person name="Xu X.-W."/>
            <person name="Shao C."/>
            <person name="Chen S."/>
        </authorList>
    </citation>
    <scope>NUCLEOTIDE SEQUENCE [LARGE SCALE GENOMIC DNA]</scope>
    <source>
        <strain evidence="2">Ysfricsl-2016a</strain>
        <tissue evidence="2">Blood</tissue>
    </source>
</reference>
<dbReference type="Proteomes" id="UP000438429">
    <property type="component" value="Unassembled WGS sequence"/>
</dbReference>